<feature type="region of interest" description="Disordered" evidence="2">
    <location>
        <begin position="868"/>
        <end position="894"/>
    </location>
</feature>
<evidence type="ECO:0000256" key="2">
    <source>
        <dbReference type="SAM" id="MobiDB-lite"/>
    </source>
</evidence>
<dbReference type="Pfam" id="PF00621">
    <property type="entry name" value="RhoGEF"/>
    <property type="match status" value="1"/>
</dbReference>
<evidence type="ECO:0000256" key="1">
    <source>
        <dbReference type="SAM" id="Coils"/>
    </source>
</evidence>
<feature type="compositionally biased region" description="Basic and acidic residues" evidence="2">
    <location>
        <begin position="422"/>
        <end position="434"/>
    </location>
</feature>
<evidence type="ECO:0000313" key="4">
    <source>
        <dbReference type="EMBL" id="ULU11971.1"/>
    </source>
</evidence>
<evidence type="ECO:0000313" key="5">
    <source>
        <dbReference type="EMBL" id="UMM12917.1"/>
    </source>
</evidence>
<name>A0AAE9E3M9_CAEBR</name>
<dbReference type="GO" id="GO:0007264">
    <property type="term" value="P:small GTPase-mediated signal transduction"/>
    <property type="evidence" value="ECO:0007669"/>
    <property type="project" value="EnsemblMetazoa"/>
</dbReference>
<dbReference type="InterPro" id="IPR000219">
    <property type="entry name" value="DH_dom"/>
</dbReference>
<feature type="region of interest" description="Disordered" evidence="2">
    <location>
        <begin position="422"/>
        <end position="441"/>
    </location>
</feature>
<dbReference type="InterPro" id="IPR035899">
    <property type="entry name" value="DBL_dom_sf"/>
</dbReference>
<dbReference type="CDD" id="cd00160">
    <property type="entry name" value="RhoGEF"/>
    <property type="match status" value="1"/>
</dbReference>
<dbReference type="FunFam" id="2.30.29.30:FF:000547">
    <property type="entry name" value="TIAM (Mammalian Tumor Invasion And Metastasis factor) homolog"/>
    <property type="match status" value="1"/>
</dbReference>
<dbReference type="InterPro" id="IPR011993">
    <property type="entry name" value="PH-like_dom_sf"/>
</dbReference>
<dbReference type="PROSITE" id="PS50010">
    <property type="entry name" value="DH_2"/>
    <property type="match status" value="1"/>
</dbReference>
<evidence type="ECO:0000259" key="3">
    <source>
        <dbReference type="PROSITE" id="PS50010"/>
    </source>
</evidence>
<evidence type="ECO:0000313" key="7">
    <source>
        <dbReference type="Proteomes" id="UP000829354"/>
    </source>
</evidence>
<protein>
    <recommendedName>
        <fullName evidence="3">DH domain-containing protein</fullName>
    </recommendedName>
</protein>
<dbReference type="PANTHER" id="PTHR45818">
    <property type="entry name" value="PROTEIN VAV"/>
    <property type="match status" value="1"/>
</dbReference>
<dbReference type="PANTHER" id="PTHR45818:SF3">
    <property type="entry name" value="PROTEIN VAV"/>
    <property type="match status" value="1"/>
</dbReference>
<dbReference type="GO" id="GO:0030426">
    <property type="term" value="C:growth cone"/>
    <property type="evidence" value="ECO:0007669"/>
    <property type="project" value="EnsemblMetazoa"/>
</dbReference>
<dbReference type="SUPFAM" id="SSF50729">
    <property type="entry name" value="PH domain-like"/>
    <property type="match status" value="1"/>
</dbReference>
<dbReference type="Gene3D" id="1.20.900.10">
    <property type="entry name" value="Dbl homology (DH) domain"/>
    <property type="match status" value="1"/>
</dbReference>
<dbReference type="Gene3D" id="2.30.29.30">
    <property type="entry name" value="Pleckstrin-homology domain (PH domain)/Phosphotyrosine-binding domain (PTB)"/>
    <property type="match status" value="1"/>
</dbReference>
<dbReference type="GO" id="GO:0071944">
    <property type="term" value="C:cell periphery"/>
    <property type="evidence" value="ECO:0007669"/>
    <property type="project" value="EnsemblMetazoa"/>
</dbReference>
<dbReference type="SMART" id="SM00325">
    <property type="entry name" value="RhoGEF"/>
    <property type="match status" value="1"/>
</dbReference>
<dbReference type="Proteomes" id="UP000827892">
    <property type="component" value="Chromosome I"/>
</dbReference>
<dbReference type="InterPro" id="IPR055230">
    <property type="entry name" value="PH_Tiam1/2"/>
</dbReference>
<reference evidence="4 6" key="2">
    <citation type="submission" date="2022-05" db="EMBL/GenBank/DDBJ databases">
        <title>Chromosome-level reference genomes for two strains of Caenorhabditis briggsae: an improved platform for comparative genomics.</title>
        <authorList>
            <person name="Stevens L."/>
            <person name="Andersen E.C."/>
        </authorList>
    </citation>
    <scope>NUCLEOTIDE SEQUENCE [LARGE SCALE GENOMIC DNA]</scope>
    <source>
        <strain evidence="4">QX1410_ONT</strain>
        <tissue evidence="4">Whole-organism</tissue>
    </source>
</reference>
<keyword evidence="1" id="KW-0175">Coiled coil</keyword>
<evidence type="ECO:0000313" key="6">
    <source>
        <dbReference type="Proteomes" id="UP000827892"/>
    </source>
</evidence>
<organism evidence="5 7">
    <name type="scientific">Caenorhabditis briggsae</name>
    <dbReference type="NCBI Taxonomy" id="6238"/>
    <lineage>
        <taxon>Eukaryota</taxon>
        <taxon>Metazoa</taxon>
        <taxon>Ecdysozoa</taxon>
        <taxon>Nematoda</taxon>
        <taxon>Chromadorea</taxon>
        <taxon>Rhabditida</taxon>
        <taxon>Rhabditina</taxon>
        <taxon>Rhabditomorpha</taxon>
        <taxon>Rhabditoidea</taxon>
        <taxon>Rhabditidae</taxon>
        <taxon>Peloderinae</taxon>
        <taxon>Caenorhabditis</taxon>
    </lineage>
</organism>
<feature type="coiled-coil region" evidence="1">
    <location>
        <begin position="715"/>
        <end position="742"/>
    </location>
</feature>
<dbReference type="SUPFAM" id="SSF48065">
    <property type="entry name" value="DBL homology domain (DH-domain)"/>
    <property type="match status" value="1"/>
</dbReference>
<dbReference type="Proteomes" id="UP000829354">
    <property type="component" value="Chromosome I"/>
</dbReference>
<proteinExistence type="predicted"/>
<gene>
    <name evidence="4" type="ORF">L3Y34_015374</name>
    <name evidence="5" type="ORF">L5515_001454</name>
</gene>
<keyword evidence="7" id="KW-1185">Reference proteome</keyword>
<dbReference type="EMBL" id="CP090891">
    <property type="protein sequence ID" value="ULU11971.1"/>
    <property type="molecule type" value="Genomic_DNA"/>
</dbReference>
<sequence length="894" mass="101364">MGARLTCSCSQAECWTNDESTLRIDAELFELSQDGQKWEKLDGRLANVRVFNAFDDSQPRLLATSSSGQVLLDTLIPMGEKIHKVSDFFVYLNADGRTIGFNTLSFKDTSLLISQSTNTSAFNMFQHSFSASVSRIATFEEDSIQPCDEQPETSNISLNPLSMVFNYKGSPVTIDLLECFACSSEAENCVDISHANNIFRVIVSAHAHLFLIQALNVSSLLLARTTSHLVAVNYLARQNEKIQQKLIALLESSESSDTASKEDIRQMLLLKNVVVTQRLNSLQQRPLPGIELIQHDISPQIDQKLLDNCRLASLFLYHFNMNSFRIWRKPMEIRDTNMMNTSSTTVPNQQYHQIPIQIQSQNVNPMNSYPAQSLQQQPQQQIHSTDHVTTHNGTTTFHSTNPQKPRLCEGSPGCSLVEASEQRKREMAEQKKELTGTSPGEDYFVRKTNGRLGLTIYAHNDDGVIRAEVRGVTSFAPRCAQVGDSVIAVDSELISSVRNASDVEKLLRIGKVIHLRRKTPLPLKAPTQLDATNVNKKTGCAKLAMALQELLVTEKKYVADLREMNEVFLCMRQVRDIMHAAIRLYKMQTSFLDSIEEAIGDMSRQDISVAQIRDSVMRVCAVFINKCADFKIYAEYAAGYHLLQHEIKNKKELLSKLEAVNSTREQHCSWESRMIKPVQRIVQYPLLLKNISDALPKDARERIQVETALQKMQTSAEYVNEMQRLNEDYAQYMETVRKANENMLTEKGLRLDTRELLVFAHIKWRDAPAEHYVVFVFHSLILLLPSYARKEIKMKWTRVLPINEIDINEMPNDSVNLKLYHAAFEGPNGQLSHSNPNTVYNIECCQSQLKQHLIKNIKKARTIFSKESHRPLSGSSQSDGGYVSEVSKDHRNSK</sequence>
<dbReference type="EMBL" id="CP092620">
    <property type="protein sequence ID" value="UMM12917.1"/>
    <property type="molecule type" value="Genomic_DNA"/>
</dbReference>
<dbReference type="AlphaFoldDB" id="A0AAE9E3M9"/>
<feature type="domain" description="DH" evidence="3">
    <location>
        <begin position="542"/>
        <end position="722"/>
    </location>
</feature>
<dbReference type="GO" id="GO:0005085">
    <property type="term" value="F:guanyl-nucleotide exchange factor activity"/>
    <property type="evidence" value="ECO:0007669"/>
    <property type="project" value="EnsemblMetazoa"/>
</dbReference>
<reference evidence="5 7" key="1">
    <citation type="submission" date="2022-04" db="EMBL/GenBank/DDBJ databases">
        <title>Chromosome-level reference genomes for two strains of Caenorhabditis briggsae: an improved platform for comparative genomics.</title>
        <authorList>
            <person name="Stevens L."/>
            <person name="Andersen E."/>
        </authorList>
    </citation>
    <scope>NUCLEOTIDE SEQUENCE [LARGE SCALE GENOMIC DNA]</scope>
    <source>
        <strain evidence="5">VX34</strain>
        <tissue evidence="5">Whole-organism</tissue>
    </source>
</reference>
<dbReference type="Pfam" id="PF23014">
    <property type="entry name" value="PH_Tiam1"/>
    <property type="match status" value="1"/>
</dbReference>
<accession>A0AAE9E3M9</accession>